<accession>A0A4Y2XAR9</accession>
<dbReference type="AlphaFoldDB" id="A0A4Y2XAR9"/>
<keyword evidence="2" id="KW-1185">Reference proteome</keyword>
<dbReference type="OrthoDB" id="6432178at2759"/>
<reference evidence="1 2" key="1">
    <citation type="journal article" date="2019" name="Sci. Rep.">
        <title>Orb-weaving spider Araneus ventricosus genome elucidates the spidroin gene catalogue.</title>
        <authorList>
            <person name="Kono N."/>
            <person name="Nakamura H."/>
            <person name="Ohtoshi R."/>
            <person name="Moran D.A.P."/>
            <person name="Shinohara A."/>
            <person name="Yoshida Y."/>
            <person name="Fujiwara M."/>
            <person name="Mori M."/>
            <person name="Tomita M."/>
            <person name="Arakawa K."/>
        </authorList>
    </citation>
    <scope>NUCLEOTIDE SEQUENCE [LARGE SCALE GENOMIC DNA]</scope>
</reference>
<dbReference type="Proteomes" id="UP000499080">
    <property type="component" value="Unassembled WGS sequence"/>
</dbReference>
<evidence type="ECO:0000313" key="2">
    <source>
        <dbReference type="Proteomes" id="UP000499080"/>
    </source>
</evidence>
<organism evidence="1 2">
    <name type="scientific">Araneus ventricosus</name>
    <name type="common">Orbweaver spider</name>
    <name type="synonym">Epeira ventricosa</name>
    <dbReference type="NCBI Taxonomy" id="182803"/>
    <lineage>
        <taxon>Eukaryota</taxon>
        <taxon>Metazoa</taxon>
        <taxon>Ecdysozoa</taxon>
        <taxon>Arthropoda</taxon>
        <taxon>Chelicerata</taxon>
        <taxon>Arachnida</taxon>
        <taxon>Araneae</taxon>
        <taxon>Araneomorphae</taxon>
        <taxon>Entelegynae</taxon>
        <taxon>Araneoidea</taxon>
        <taxon>Araneidae</taxon>
        <taxon>Araneus</taxon>
    </lineage>
</organism>
<name>A0A4Y2XAR9_ARAVE</name>
<protein>
    <submittedName>
        <fullName evidence="1">Uncharacterized protein</fullName>
    </submittedName>
</protein>
<comment type="caution">
    <text evidence="1">The sequence shown here is derived from an EMBL/GenBank/DDBJ whole genome shotgun (WGS) entry which is preliminary data.</text>
</comment>
<dbReference type="EMBL" id="BGPR01074580">
    <property type="protein sequence ID" value="GBO46715.1"/>
    <property type="molecule type" value="Genomic_DNA"/>
</dbReference>
<gene>
    <name evidence="1" type="ORF">AVEN_48773_1</name>
</gene>
<sequence length="191" mass="22253">LKHQDLTYEKRPKYLDFILDPEFTSSKHIEHLTLKARKRLNILKYIAGRDWGADATTLRTSFQALIRPILEYGFPIYCCASKSNLEKVQLSAACIITRLKRSCPSVIVLYEADLQPLHVRRQASLVKYYNKLSSIDQSNKTARYLNNWTHYQRLKKNSPFSQIKSQHIIADNVEPHSLHCNLNTLEEFFQG</sequence>
<proteinExistence type="predicted"/>
<feature type="non-terminal residue" evidence="1">
    <location>
        <position position="1"/>
    </location>
</feature>
<evidence type="ECO:0000313" key="1">
    <source>
        <dbReference type="EMBL" id="GBO46715.1"/>
    </source>
</evidence>